<dbReference type="AlphaFoldDB" id="A0A2D4HVR5"/>
<reference evidence="1" key="2">
    <citation type="submission" date="2017-11" db="EMBL/GenBank/DDBJ databases">
        <title>Coralsnake Venomics: Analyses of Venom Gland Transcriptomes and Proteomes of Six Brazilian Taxa.</title>
        <authorList>
            <person name="Aird S.D."/>
            <person name="Jorge da Silva N."/>
            <person name="Qiu L."/>
            <person name="Villar-Briones A."/>
            <person name="Aparecida-Saddi V."/>
            <person name="Campos-Telles M.P."/>
            <person name="Grau M."/>
            <person name="Mikheyev A.S."/>
        </authorList>
    </citation>
    <scope>NUCLEOTIDE SEQUENCE</scope>
    <source>
        <tissue evidence="1">Venom_gland</tissue>
    </source>
</reference>
<proteinExistence type="predicted"/>
<dbReference type="EMBL" id="IACK01054979">
    <property type="protein sequence ID" value="LAA76063.1"/>
    <property type="molecule type" value="Transcribed_RNA"/>
</dbReference>
<reference evidence="1" key="1">
    <citation type="submission" date="2017-07" db="EMBL/GenBank/DDBJ databases">
        <authorList>
            <person name="Mikheyev A."/>
            <person name="Grau M."/>
        </authorList>
    </citation>
    <scope>NUCLEOTIDE SEQUENCE</scope>
    <source>
        <tissue evidence="1">Venom_gland</tissue>
    </source>
</reference>
<sequence length="117" mass="13839">MQEIPKWRVQFNLLKSISLQASNLSRYSENFTCSVLINYYIFSSSGAQTLSIVLCTEKGKKDENKWKNTYIGFLKCVSFYQFDKIDKKTLKQQPFFYKKSLKHEHGEYQSVSRHTVF</sequence>
<name>A0A2D4HVR5_MICLE</name>
<evidence type="ECO:0000313" key="1">
    <source>
        <dbReference type="EMBL" id="LAA76063.1"/>
    </source>
</evidence>
<accession>A0A2D4HVR5</accession>
<organism evidence="1">
    <name type="scientific">Micrurus lemniscatus lemniscatus</name>
    <dbReference type="NCBI Taxonomy" id="129467"/>
    <lineage>
        <taxon>Eukaryota</taxon>
        <taxon>Metazoa</taxon>
        <taxon>Chordata</taxon>
        <taxon>Craniata</taxon>
        <taxon>Vertebrata</taxon>
        <taxon>Euteleostomi</taxon>
        <taxon>Lepidosauria</taxon>
        <taxon>Squamata</taxon>
        <taxon>Bifurcata</taxon>
        <taxon>Unidentata</taxon>
        <taxon>Episquamata</taxon>
        <taxon>Toxicofera</taxon>
        <taxon>Serpentes</taxon>
        <taxon>Colubroidea</taxon>
        <taxon>Elapidae</taxon>
        <taxon>Elapinae</taxon>
        <taxon>Micrurus</taxon>
    </lineage>
</organism>
<protein>
    <submittedName>
        <fullName evidence="1">Uncharacterized protein</fullName>
    </submittedName>
</protein>